<dbReference type="RefSeq" id="WP_222157852.1">
    <property type="nucleotide sequence ID" value="NZ_CP081864.1"/>
</dbReference>
<organism evidence="3 4">
    <name type="scientific">Symbiopectobacterium purcellii</name>
    <dbReference type="NCBI Taxonomy" id="2871826"/>
    <lineage>
        <taxon>Bacteria</taxon>
        <taxon>Pseudomonadati</taxon>
        <taxon>Pseudomonadota</taxon>
        <taxon>Gammaproteobacteria</taxon>
        <taxon>Enterobacterales</taxon>
        <taxon>Enterobacteriaceae</taxon>
    </lineage>
</organism>
<feature type="domain" description="VWFA" evidence="2">
    <location>
        <begin position="175"/>
        <end position="232"/>
    </location>
</feature>
<protein>
    <recommendedName>
        <fullName evidence="2">VWFA domain-containing protein</fullName>
    </recommendedName>
</protein>
<dbReference type="Proteomes" id="UP000825886">
    <property type="component" value="Chromosome"/>
</dbReference>
<reference evidence="3 4" key="1">
    <citation type="submission" date="2021-08" db="EMBL/GenBank/DDBJ databases">
        <title>Culture and genomic analysis of Symbiopectobacterium purcellii sp. nov. gen. nov., isolated from the leafhopper Empoasca decipiens.</title>
        <authorList>
            <person name="Nadal-Jimenez P."/>
            <person name="Siozios S."/>
            <person name="Halliday N."/>
            <person name="Camara M."/>
            <person name="Hurst G.D.D."/>
        </authorList>
    </citation>
    <scope>NUCLEOTIDE SEQUENCE [LARGE SCALE GENOMIC DNA]</scope>
    <source>
        <strain evidence="3 4">SyEd1</strain>
    </source>
</reference>
<evidence type="ECO:0000259" key="2">
    <source>
        <dbReference type="PROSITE" id="PS50234"/>
    </source>
</evidence>
<dbReference type="SUPFAM" id="SSF53300">
    <property type="entry name" value="vWA-like"/>
    <property type="match status" value="1"/>
</dbReference>
<name>A0ABX9AHU0_9ENTR</name>
<proteinExistence type="predicted"/>
<keyword evidence="1" id="KW-0472">Membrane</keyword>
<sequence>MKIKYAVDFFLLVFRRESGAMALPFAIMFPMLLMFFSFALDGAHFQSNRARLADAMNQGILAIAINDRCDYVADKECAVKHGNKDANEKVLSHYLNYYLPYVTFTKNDLDVIVSLNRDNSEKLTSIDYNASGIATLHPIFKKYNEVGFNDDIHIRADSSAGTVRKSMENKNIPTDFVFVVDVSASMAEDINGSTSAVKGGKKYDILKNAVVDFSQAILNGNEKNTIGIVPFSIGVPVKLSKNDLFGGKEIGCSFVGKLKKEYAKVSNKKIDFNFWYNKKFNKNNESFEQQDKTITSYYKSIVSPFLGLTMDQMVNDKKWCTEISKVNDSYSCDADPRANLRAHHDEYTLHYNKVKELSASAKNNLNVVNLDTIDFDGTLTDDYLFSDKSVTTYTYFPYYGIDSMFYHMCLGSVPGGVKSIIESQAMTKTDIAGLSRDSVSPYSYLIELTSDASIISQFKKMAILGGSTDSTSGLLRSLPVIAKGNNPKKVIIMVTDGEDSGGPKELATALHQEHHICKKIKEGLLNHNKIHKTVAVDIFFISLDKNGVDGKNVKFWRESCVGDDNAFVVSDYHSMVNILAKISKKEKINFIDKSGF</sequence>
<dbReference type="InterPro" id="IPR036465">
    <property type="entry name" value="vWFA_dom_sf"/>
</dbReference>
<keyword evidence="1" id="KW-0812">Transmembrane</keyword>
<dbReference type="EMBL" id="CP081864">
    <property type="protein sequence ID" value="QZN94738.1"/>
    <property type="molecule type" value="Genomic_DNA"/>
</dbReference>
<evidence type="ECO:0000313" key="4">
    <source>
        <dbReference type="Proteomes" id="UP000825886"/>
    </source>
</evidence>
<evidence type="ECO:0000313" key="3">
    <source>
        <dbReference type="EMBL" id="QZN94738.1"/>
    </source>
</evidence>
<evidence type="ECO:0000256" key="1">
    <source>
        <dbReference type="SAM" id="Phobius"/>
    </source>
</evidence>
<dbReference type="CDD" id="cd00198">
    <property type="entry name" value="vWFA"/>
    <property type="match status" value="1"/>
</dbReference>
<keyword evidence="4" id="KW-1185">Reference proteome</keyword>
<gene>
    <name evidence="3" type="ORF">K6K13_15845</name>
</gene>
<dbReference type="InterPro" id="IPR002035">
    <property type="entry name" value="VWF_A"/>
</dbReference>
<dbReference type="PROSITE" id="PS50234">
    <property type="entry name" value="VWFA"/>
    <property type="match status" value="1"/>
</dbReference>
<keyword evidence="1" id="KW-1133">Transmembrane helix</keyword>
<accession>A0ABX9AHU0</accession>
<dbReference type="Gene3D" id="3.40.50.410">
    <property type="entry name" value="von Willebrand factor, type A domain"/>
    <property type="match status" value="2"/>
</dbReference>
<feature type="transmembrane region" description="Helical" evidence="1">
    <location>
        <begin position="21"/>
        <end position="40"/>
    </location>
</feature>